<accession>A0ABZ2M6J8</accession>
<dbReference type="Proteomes" id="UP001370348">
    <property type="component" value="Chromosome"/>
</dbReference>
<feature type="region of interest" description="Disordered" evidence="1">
    <location>
        <begin position="272"/>
        <end position="300"/>
    </location>
</feature>
<keyword evidence="3" id="KW-0378">Hydrolase</keyword>
<gene>
    <name evidence="3" type="ORF">LZC94_13065</name>
</gene>
<dbReference type="Pfam" id="PF00561">
    <property type="entry name" value="Abhydrolase_1"/>
    <property type="match status" value="1"/>
</dbReference>
<organism evidence="3 4">
    <name type="scientific">Pendulispora albinea</name>
    <dbReference type="NCBI Taxonomy" id="2741071"/>
    <lineage>
        <taxon>Bacteria</taxon>
        <taxon>Pseudomonadati</taxon>
        <taxon>Myxococcota</taxon>
        <taxon>Myxococcia</taxon>
        <taxon>Myxococcales</taxon>
        <taxon>Sorangiineae</taxon>
        <taxon>Pendulisporaceae</taxon>
        <taxon>Pendulispora</taxon>
    </lineage>
</organism>
<dbReference type="GO" id="GO:0016787">
    <property type="term" value="F:hydrolase activity"/>
    <property type="evidence" value="ECO:0007669"/>
    <property type="project" value="UniProtKB-KW"/>
</dbReference>
<evidence type="ECO:0000259" key="2">
    <source>
        <dbReference type="Pfam" id="PF00561"/>
    </source>
</evidence>
<name>A0ABZ2M6J8_9BACT</name>
<evidence type="ECO:0000256" key="1">
    <source>
        <dbReference type="SAM" id="MobiDB-lite"/>
    </source>
</evidence>
<sequence length="300" mass="33317">MDETLVTSVDGHPLRAFSRPWDAQKPALTFVLPFGTKYDIAQPLFEQLGARFNVLTWEARMILDDPRADVDVARITPAMHVADMMSVLARFGVARSDVIGYCSGAGIALLAAQQYPSSFSRLLLVAGEYVLPRHTCARTRFQEDVDALLPLAAKSKAHASAVFSRIPQREGVASDPVRRAAALPFSRPEYLHRFGANYVQYRHVRFLEVARSIAHTALVLVGRRDEQVTVESSALIHEKLAHSRFHVDPAADHYDVCRGNTTIERRVLEFLSPPSHPPADDRHFDAASPLRTTAPTMGLK</sequence>
<feature type="domain" description="AB hydrolase-1" evidence="2">
    <location>
        <begin position="80"/>
        <end position="255"/>
    </location>
</feature>
<dbReference type="InterPro" id="IPR000073">
    <property type="entry name" value="AB_hydrolase_1"/>
</dbReference>
<feature type="compositionally biased region" description="Polar residues" evidence="1">
    <location>
        <begin position="290"/>
        <end position="300"/>
    </location>
</feature>
<evidence type="ECO:0000313" key="4">
    <source>
        <dbReference type="Proteomes" id="UP001370348"/>
    </source>
</evidence>
<dbReference type="SUPFAM" id="SSF53474">
    <property type="entry name" value="alpha/beta-Hydrolases"/>
    <property type="match status" value="1"/>
</dbReference>
<protein>
    <submittedName>
        <fullName evidence="3">Alpha/beta hydrolase</fullName>
    </submittedName>
</protein>
<reference evidence="3 4" key="1">
    <citation type="submission" date="2021-12" db="EMBL/GenBank/DDBJ databases">
        <title>Discovery of the Pendulisporaceae a myxobacterial family with distinct sporulation behavior and unique specialized metabolism.</title>
        <authorList>
            <person name="Garcia R."/>
            <person name="Popoff A."/>
            <person name="Bader C.D."/>
            <person name="Loehr J."/>
            <person name="Walesch S."/>
            <person name="Walt C."/>
            <person name="Boldt J."/>
            <person name="Bunk B."/>
            <person name="Haeckl F.J.F.P.J."/>
            <person name="Gunesch A.P."/>
            <person name="Birkelbach J."/>
            <person name="Nuebel U."/>
            <person name="Pietschmann T."/>
            <person name="Bach T."/>
            <person name="Mueller R."/>
        </authorList>
    </citation>
    <scope>NUCLEOTIDE SEQUENCE [LARGE SCALE GENOMIC DNA]</scope>
    <source>
        <strain evidence="3 4">MSr11954</strain>
    </source>
</reference>
<dbReference type="Gene3D" id="3.40.50.1820">
    <property type="entry name" value="alpha/beta hydrolase"/>
    <property type="match status" value="1"/>
</dbReference>
<dbReference type="EMBL" id="CP089984">
    <property type="protein sequence ID" value="WXB18179.1"/>
    <property type="molecule type" value="Genomic_DNA"/>
</dbReference>
<keyword evidence="4" id="KW-1185">Reference proteome</keyword>
<dbReference type="RefSeq" id="WP_394827821.1">
    <property type="nucleotide sequence ID" value="NZ_CP089984.1"/>
</dbReference>
<dbReference type="InterPro" id="IPR029058">
    <property type="entry name" value="AB_hydrolase_fold"/>
</dbReference>
<proteinExistence type="predicted"/>
<evidence type="ECO:0000313" key="3">
    <source>
        <dbReference type="EMBL" id="WXB18179.1"/>
    </source>
</evidence>